<sequence length="102" mass="11629">MFKSLLFTLLFAVASMTITVDAAPSDSYYYLSQPSGYVYDYSREYMGYVKSADGKTTVPVYYGSGESFEWDDIFERPRLVATKSLTLRDILKRISAQTNPVY</sequence>
<keyword evidence="1" id="KW-0732">Signal</keyword>
<feature type="chain" id="PRO_5042188570" evidence="1">
    <location>
        <begin position="23"/>
        <end position="102"/>
    </location>
</feature>
<evidence type="ECO:0000313" key="3">
    <source>
        <dbReference type="Proteomes" id="UP000820818"/>
    </source>
</evidence>
<gene>
    <name evidence="2" type="ORF">GHT06_009756</name>
</gene>
<evidence type="ECO:0000313" key="2">
    <source>
        <dbReference type="EMBL" id="KAI9565958.1"/>
    </source>
</evidence>
<keyword evidence="3" id="KW-1185">Reference proteome</keyword>
<name>A0AAD5LPB7_9CRUS</name>
<reference evidence="2 3" key="1">
    <citation type="submission" date="2022-05" db="EMBL/GenBank/DDBJ databases">
        <title>A multi-omics perspective on studying reproductive biology in Daphnia sinensis.</title>
        <authorList>
            <person name="Jia J."/>
        </authorList>
    </citation>
    <scope>NUCLEOTIDE SEQUENCE [LARGE SCALE GENOMIC DNA]</scope>
    <source>
        <strain evidence="2 3">WSL</strain>
    </source>
</reference>
<accession>A0AAD5LPB7</accession>
<dbReference type="AlphaFoldDB" id="A0AAD5LPB7"/>
<comment type="caution">
    <text evidence="2">The sequence shown here is derived from an EMBL/GenBank/DDBJ whole genome shotgun (WGS) entry which is preliminary data.</text>
</comment>
<dbReference type="Proteomes" id="UP000820818">
    <property type="component" value="Linkage Group LG1"/>
</dbReference>
<proteinExistence type="predicted"/>
<protein>
    <submittedName>
        <fullName evidence="2">Uncharacterized protein</fullName>
    </submittedName>
</protein>
<evidence type="ECO:0000256" key="1">
    <source>
        <dbReference type="SAM" id="SignalP"/>
    </source>
</evidence>
<dbReference type="EMBL" id="WJBH02000001">
    <property type="protein sequence ID" value="KAI9565958.1"/>
    <property type="molecule type" value="Genomic_DNA"/>
</dbReference>
<feature type="signal peptide" evidence="1">
    <location>
        <begin position="1"/>
        <end position="22"/>
    </location>
</feature>
<organism evidence="2 3">
    <name type="scientific">Daphnia sinensis</name>
    <dbReference type="NCBI Taxonomy" id="1820382"/>
    <lineage>
        <taxon>Eukaryota</taxon>
        <taxon>Metazoa</taxon>
        <taxon>Ecdysozoa</taxon>
        <taxon>Arthropoda</taxon>
        <taxon>Crustacea</taxon>
        <taxon>Branchiopoda</taxon>
        <taxon>Diplostraca</taxon>
        <taxon>Cladocera</taxon>
        <taxon>Anomopoda</taxon>
        <taxon>Daphniidae</taxon>
        <taxon>Daphnia</taxon>
        <taxon>Daphnia similis group</taxon>
    </lineage>
</organism>